<evidence type="ECO:0000256" key="1">
    <source>
        <dbReference type="ARBA" id="ARBA00004141"/>
    </source>
</evidence>
<dbReference type="InterPro" id="IPR002293">
    <property type="entry name" value="AA/rel_permease1"/>
</dbReference>
<dbReference type="Pfam" id="PF13520">
    <property type="entry name" value="AA_permease_2"/>
    <property type="match status" value="1"/>
</dbReference>
<feature type="transmembrane region" description="Helical" evidence="5">
    <location>
        <begin position="214"/>
        <end position="235"/>
    </location>
</feature>
<dbReference type="PANTHER" id="PTHR11785">
    <property type="entry name" value="AMINO ACID TRANSPORTER"/>
    <property type="match status" value="1"/>
</dbReference>
<comment type="subcellular location">
    <subcellularLocation>
        <location evidence="1">Membrane</location>
        <topology evidence="1">Multi-pass membrane protein</topology>
    </subcellularLocation>
</comment>
<evidence type="ECO:0000256" key="2">
    <source>
        <dbReference type="ARBA" id="ARBA00022692"/>
    </source>
</evidence>
<keyword evidence="4 5" id="KW-0472">Membrane</keyword>
<dbReference type="Gene3D" id="1.20.1740.10">
    <property type="entry name" value="Amino acid/polyamine transporter I"/>
    <property type="match status" value="1"/>
</dbReference>
<keyword evidence="3 5" id="KW-1133">Transmembrane helix</keyword>
<evidence type="ECO:0000256" key="3">
    <source>
        <dbReference type="ARBA" id="ARBA00022989"/>
    </source>
</evidence>
<accession>A0AAN8X4J7</accession>
<dbReference type="EMBL" id="JAXCGZ010013327">
    <property type="protein sequence ID" value="KAK7072839.1"/>
    <property type="molecule type" value="Genomic_DNA"/>
</dbReference>
<comment type="caution">
    <text evidence="6">The sequence shown here is derived from an EMBL/GenBank/DDBJ whole genome shotgun (WGS) entry which is preliminary data.</text>
</comment>
<keyword evidence="2 5" id="KW-0812">Transmembrane</keyword>
<feature type="transmembrane region" description="Helical" evidence="5">
    <location>
        <begin position="64"/>
        <end position="84"/>
    </location>
</feature>
<evidence type="ECO:0000313" key="6">
    <source>
        <dbReference type="EMBL" id="KAK7072839.1"/>
    </source>
</evidence>
<dbReference type="PANTHER" id="PTHR11785:SF528">
    <property type="entry name" value="AMINO ACID TRANSPORTER PROTEIN JHI-21"/>
    <property type="match status" value="1"/>
</dbReference>
<dbReference type="AlphaFoldDB" id="A0AAN8X4J7"/>
<evidence type="ECO:0000256" key="4">
    <source>
        <dbReference type="ARBA" id="ARBA00023136"/>
    </source>
</evidence>
<dbReference type="Proteomes" id="UP001381693">
    <property type="component" value="Unassembled WGS sequence"/>
</dbReference>
<organism evidence="6 7">
    <name type="scientific">Halocaridina rubra</name>
    <name type="common">Hawaiian red shrimp</name>
    <dbReference type="NCBI Taxonomy" id="373956"/>
    <lineage>
        <taxon>Eukaryota</taxon>
        <taxon>Metazoa</taxon>
        <taxon>Ecdysozoa</taxon>
        <taxon>Arthropoda</taxon>
        <taxon>Crustacea</taxon>
        <taxon>Multicrustacea</taxon>
        <taxon>Malacostraca</taxon>
        <taxon>Eumalacostraca</taxon>
        <taxon>Eucarida</taxon>
        <taxon>Decapoda</taxon>
        <taxon>Pleocyemata</taxon>
        <taxon>Caridea</taxon>
        <taxon>Atyoidea</taxon>
        <taxon>Atyidae</taxon>
        <taxon>Halocaridina</taxon>
    </lineage>
</organism>
<feature type="transmembrane region" description="Helical" evidence="5">
    <location>
        <begin position="181"/>
        <end position="202"/>
    </location>
</feature>
<gene>
    <name evidence="6" type="primary">SLC7A6_9</name>
    <name evidence="6" type="ORF">SK128_011857</name>
</gene>
<sequence length="285" mass="30445">MNKNKDTSGLANNAVTGHNKSSAAIGKMASITLTSSGYKSISEPKKISSNIDSRAELVELKKEVGIWNGVGIIAGTVIGSGIFVSPGSVVKYTGSIGMSLIVWLLTGIMAMCGALCFAEMGTMIPKSGGEYTYILEAFGPIPAFLDLWATLFIAGPAARAIGLLTFATYTLQPFLQECETVPYWAVRLVALALLWIVGYINYVGVKMGAGLQSVFTLLKLLALIVIVIFGMLHLARGNVENLLNPMEGTVTSPFSIATAFYSTTYAYAGWDTLNNMTEEIENPNK</sequence>
<dbReference type="GO" id="GO:0015179">
    <property type="term" value="F:L-amino acid transmembrane transporter activity"/>
    <property type="evidence" value="ECO:0007669"/>
    <property type="project" value="TreeGrafter"/>
</dbReference>
<evidence type="ECO:0000313" key="7">
    <source>
        <dbReference type="Proteomes" id="UP001381693"/>
    </source>
</evidence>
<feature type="transmembrane region" description="Helical" evidence="5">
    <location>
        <begin position="96"/>
        <end position="118"/>
    </location>
</feature>
<dbReference type="InterPro" id="IPR050598">
    <property type="entry name" value="AminoAcid_Transporter"/>
</dbReference>
<proteinExistence type="predicted"/>
<protein>
    <submittedName>
        <fullName evidence="6">Y+L amino acid transporter 2</fullName>
    </submittedName>
</protein>
<reference evidence="6 7" key="1">
    <citation type="submission" date="2023-11" db="EMBL/GenBank/DDBJ databases">
        <title>Halocaridina rubra genome assembly.</title>
        <authorList>
            <person name="Smith C."/>
        </authorList>
    </citation>
    <scope>NUCLEOTIDE SEQUENCE [LARGE SCALE GENOMIC DNA]</scope>
    <source>
        <strain evidence="6">EP-1</strain>
        <tissue evidence="6">Whole</tissue>
    </source>
</reference>
<name>A0AAN8X4J7_HALRR</name>
<evidence type="ECO:0000256" key="5">
    <source>
        <dbReference type="SAM" id="Phobius"/>
    </source>
</evidence>
<dbReference type="GO" id="GO:0016020">
    <property type="term" value="C:membrane"/>
    <property type="evidence" value="ECO:0007669"/>
    <property type="project" value="UniProtKB-SubCell"/>
</dbReference>
<keyword evidence="7" id="KW-1185">Reference proteome</keyword>